<dbReference type="EMBL" id="BSRX01000009">
    <property type="protein sequence ID" value="GLW53985.1"/>
    <property type="molecule type" value="Genomic_DNA"/>
</dbReference>
<dbReference type="OrthoDB" id="3855669at2"/>
<name>A0A9W6UNX4_9ACTN</name>
<evidence type="ECO:0000313" key="3">
    <source>
        <dbReference type="Proteomes" id="UP001165143"/>
    </source>
</evidence>
<comment type="caution">
    <text evidence="2">The sequence shown here is derived from an EMBL/GenBank/DDBJ whole genome shotgun (WGS) entry which is preliminary data.</text>
</comment>
<accession>A0A9W6UNX4</accession>
<protein>
    <submittedName>
        <fullName evidence="2">Uncharacterized protein</fullName>
    </submittedName>
</protein>
<proteinExistence type="predicted"/>
<reference evidence="2" key="1">
    <citation type="submission" date="2023-02" db="EMBL/GenBank/DDBJ databases">
        <title>Kitasatospora phosalacinea NBRC 14362.</title>
        <authorList>
            <person name="Ichikawa N."/>
            <person name="Sato H."/>
            <person name="Tonouchi N."/>
        </authorList>
    </citation>
    <scope>NUCLEOTIDE SEQUENCE</scope>
    <source>
        <strain evidence="2">NBRC 14362</strain>
    </source>
</reference>
<dbReference type="Proteomes" id="UP001165143">
    <property type="component" value="Unassembled WGS sequence"/>
</dbReference>
<organism evidence="2 3">
    <name type="scientific">Kitasatospora phosalacinea</name>
    <dbReference type="NCBI Taxonomy" id="2065"/>
    <lineage>
        <taxon>Bacteria</taxon>
        <taxon>Bacillati</taxon>
        <taxon>Actinomycetota</taxon>
        <taxon>Actinomycetes</taxon>
        <taxon>Kitasatosporales</taxon>
        <taxon>Streptomycetaceae</taxon>
        <taxon>Kitasatospora</taxon>
    </lineage>
</organism>
<feature type="region of interest" description="Disordered" evidence="1">
    <location>
        <begin position="1"/>
        <end position="23"/>
    </location>
</feature>
<dbReference type="AlphaFoldDB" id="A0A9W6UNX4"/>
<sequence length="60" mass="6405">MSNGRADYAPKVGDPIKDMTNGGKVGECVHINGDTIHWRPPGGGCERFLPRSEVRPADAA</sequence>
<evidence type="ECO:0000313" key="2">
    <source>
        <dbReference type="EMBL" id="GLW53985.1"/>
    </source>
</evidence>
<gene>
    <name evidence="2" type="ORF">Kpho01_19960</name>
</gene>
<evidence type="ECO:0000256" key="1">
    <source>
        <dbReference type="SAM" id="MobiDB-lite"/>
    </source>
</evidence>
<dbReference type="RefSeq" id="WP_033251367.1">
    <property type="nucleotide sequence ID" value="NZ_BSRX01000009.1"/>
</dbReference>